<comment type="caution">
    <text evidence="6">The sequence shown here is derived from an EMBL/GenBank/DDBJ whole genome shotgun (WGS) entry which is preliminary data.</text>
</comment>
<evidence type="ECO:0000259" key="5">
    <source>
        <dbReference type="Pfam" id="PF17210"/>
    </source>
</evidence>
<dbReference type="PANTHER" id="PTHR23303">
    <property type="entry name" value="CARBOXYPEPTIDASE REGULATORY REGION-CONTAINING"/>
    <property type="match status" value="1"/>
</dbReference>
<keyword evidence="7" id="KW-1185">Reference proteome</keyword>
<feature type="domain" description="SD-repeat containing protein B" evidence="5">
    <location>
        <begin position="3232"/>
        <end position="3345"/>
    </location>
</feature>
<feature type="domain" description="SD-repeat containing protein B" evidence="5">
    <location>
        <begin position="3700"/>
        <end position="3750"/>
    </location>
</feature>
<feature type="domain" description="SD-repeat containing protein B" evidence="5">
    <location>
        <begin position="3466"/>
        <end position="3579"/>
    </location>
</feature>
<feature type="chain" id="PRO_5012632682" description="SD-repeat containing protein B domain-containing protein" evidence="4">
    <location>
        <begin position="23"/>
        <end position="3750"/>
    </location>
</feature>
<feature type="domain" description="SD-repeat containing protein B" evidence="5">
    <location>
        <begin position="2179"/>
        <end position="2292"/>
    </location>
</feature>
<sequence>MRFALYGVLFFAGLLTSNFSYAENDPGASELSSEMDEGVILIPGSRSAGYGGDAQSMIFREANVLTGNCVGQVSNFTGHYGYSAIGNTENAGEASNCGVASNTTSRYLNIPAGSTISAAYLYWSGSTYYNNGIYVDQSVTLNGTTVNANKTWTETIVNGGQYQDYYGAYANVTNLVSGSGNYSVSSLYWYNQGMVCASYSAYGGWAMVVVYENGGEPERSITVYDTFNGVWGNGSNFDQYDDFCSPNIADCSENYELTAITWEGDNYKGEYTYINGTYMGDNRLAGYNSFDGTSNYNLDIDRYDLNGIISSSDNQFSYRVHSYQTGNAWEFHISNVFILQYDISSSIVVDAGSDVEICNQDEAVLTANVSGAETCAAPGESDCNHSLETYGGYVENPSDAAYCGSGAGAKLWTRSGQGTSFVTIDFEKEVAAGTEICVNMRLEHCSNTTSGSSSAKIQSASASGSFVNVASNVGFSSTSYSEYCYTLGSDTRYVRVIDNGQCAFRVDYVRFITQGATTNGVTYAWSGPGIVSGSNASSITVNQSGTYSVTATDCYGCQSTDQVQVTINAQPTLVCESYTKDYGWVIEDDCHVDICEGEYLKLSVNPNISNVVWSGPNGFSVIGNDALISGSITTAASGDYTATLTDGNGCTASTVISVNVEALPDVTVSTTDANCNDSFGSITFSFPDNPDRTKIEFSLDGGSTYPYNVSDIDGSFTVDNLTPGDYAVWTRWGNDECPLHLGTATIGSNLDGCEDFNNPIFNDCGSGKVIDVQAAGLINSTTNCVTINNTSGMLRVLAEVWIEESDCTSGYPTFITMTADGSDSKTVQGTNVNQVTGSSTMERIYRAEFSGTVSQICLDGLSGCAASSIALYIERVSDNGSSAFQPLNQELYRGSSADDCITEMLQIGGGDVARDIKVSVPIHEKDNSRTVSVSVKVKNNSNQVLASDSQVFSTANAGSEAALYEMTLANVPGTGTNVEVTVCSPYPGGDSFGVGAVVVSSNEGCVSCDLAASLSDLEVCEGDLVTLTPTVSGGTGALSYLWSTGATTPSIEITANADMDYSVTVTDNQNCKAIAQSHVEVRTGQILQLAIFDLDNGVVFEELIDGKVYTPSNLPTNFNIQAVVNGEVASVRFMLSGAATDTHIENADPYRYRGDNNALNLADGDYTIKAEIFSADNAGGISCDSRTVDFTIQNCDLIVDAGEDIEICNGDETVLIASTTGAETCNTSGESDCNHVLANYGGWVENPHDAAYCGSGYGAKLWTRSGEGTSYVTIDLGQTLSAGTQICVSMKLEHCSNTSSNYSNAKIQASTSSNTGFSNLTASETFSSTSYSEYCYTLSGNARYIRVIDNGNCAFRVDYVRYETVGSSDNTITYAWSGPGIVGPSDQMTITVNQSGIYTVTATDCSGCTSTDEVNVTINQGPDLVCESYTIETGWVVEEDCAVTVCEGQYLMLSVNPQVSSVVWSGPNGYSATGNDALISDNITPEFAGDYTATLTDENGCTGSTVITVIVNETPDVTVASTNPLCGLINGTITFTFANNPNYTDIQFSLDGGLTYPYTTTDILGIFTVSNLATGTYDLYARWGNEDCPVDLGTVELSNVDGPTLTAVATNVECFGEATGSIDLTVSNGTAPFDFAWSNGAVTEDLVNVPAGNYTVTVTDDNGCTATLNKTITQPDEIVIEFTTTQADCGLSNATATVEVNGGTPGYTYLWSNGETSDMLSGLAAGEYTVTVTDASGCTAENSVVVAEDNAIDVTAAASLLQICAGESTIISSSVIGGVGPYTYAWSTGQDTESFTDNPTVTTTYEVTITDQNGCFGIDQVTVTVTPLPETNAGPDAIICAGESILIGGNPVGPQNATYVWSNGQSGTIKLNGANLDFGQITVSPLEETTYSVTVTKDGCSNVDEVTISVDEVIADAGDDVEICASEEAVLTATGGATYLWSTGETTAEITVTPLATTTYFVTVTSGEGCEDVDEVVVTVLEPPVVVLDGGAPICSGQTTTLTPDVSGGTPFYTYEWSTGAVTSSIEVDPEVTTEYSVTVTDSKGCVATATATVTVDGNACASLGDFVWEDLDGDGVQDPGEPGVPGVTVNLKDENGNVIDNTTTAADGSYSFTELIPGTYSVQFTDLPAGFSFTDLNAGGDEALDSDADPAMNGMTETVTLESGDNYPDLDAGILQGASLGDFVWEDLDGDGVQDPGEPGVGGVTVNLKDENGNVIDNTTTAADGSYSFTNLEPGTYSVQFTDLPAGFSFTDLNVGGDEALDSDADPAMNGMTETVTLESGDNYTDLDAGILEGASLGDFVWEDLDGDGVQDPGEPGVAGVTVNLKDENGNVIDNTTTAADGSYSFTNLEPGTYSVQFTDLPAGFSFTDLNAGGDEALDSDADPAMNGMTETVTLESGDNYTDLDAGILEGASLGDFVWEDLDGDGVQDPGEPGVGGVTVNLKDENGNVIDNTTTAADGSYSFTNLEPGTYSVQFTDLPAGFSFTDLNAGGDEALDSDADPAMNGMTETVTLESGNNYTDLDAGILEGASLGDFVWEDLDGDGVQDPGEPGVAGVTVNLKDENGNVIDNTTTAADGSYSFTNLEPGTYSVQFTDLPAGFSFTDLNAGGDEALDSDADPAMNGMTETVTLESGDNYPDLDAGILQGASLGDFVWEDLDGDGVQDPGEPGVGGVTVNLKDENGNVIDNTTTAADGSYSFTNLEPGTYSVQFTDLPAGFSFTDLNAGGDEALDSDADPAMNGMTETVTLESGDNYTDLDAGILEGASLGDFVWEDLDGDGIQDPGEPGVAGVTVNLKDENGNVIDNTTTAADGSYSFTNLEPGTYSVQFTDLPAGFSFTDLNAGGDEALDSDADPAMNGMTETVTLESGDNYPDLDAGILQGASLGDFVWEDLDGDGVQDPGEPGVAGVIVNLKDENGNVIDNTTTAADGSYSFTNLEPGTYSVQFTDLPAGFSFTDLNAGGNEALDSDADPAMNGMTETVTLESGDNYPDLDAGILEGASLGDFVWEDLDGDGVQDPGEPGVGGVTVNLKDENGNVIDNTTTAADGSYSFTNLEPGTYSVQFTDLPAGFSFTDLNAGGDEALDSDADPAMNGMTETVTLESGDNYTDLDAGILEGASLGDFVWEDLNGDGVQDPGEPGVGGVTVNLKDENGNVIDNTTTAADGSYSFTNLEPGTYSVQFTDLPAGFSFTDLNAGGDEALDSDADPAMNGMTETVTLESGDNYTDLDAGILEGASLGDFVWEDLDGDGVQDPGEPGVGGVTVNLKDENGNVIDNTTTAADGSYSFTNLEPGTYSVQFTDLPAGFSFTDLNAGGDEALDSDADPAMNGMTETVTLESGDNYTDLDAGILEGASLGDFVWEDLDGDGVQDPGEPGVGGVTVNLKDENGNVIDNTTTAADGSYSFTNLEPGTYSVQFTDLPAGFSFTDLNAGGDEALDSDADPAMNGMTETVTLESGDNNTDLDAGILEGASLGDFVWEDLDGDGVQDPGEPGVVGVTVNLKDENGNVIDNTTTAADGSYSFTNLEPGTYSVQFTDLPAGFSFTDLNAGGDEALDSDADPAMNGMTETVTLESGDNYPDLDAGILQGASLGDFVWEDLDGDGVQDPGEPGVGGVTVNLKDENGNVIDNTTTAADGSYSFTNLEPGTYSVQFTDLPAGFSFTDLNAGGNEALDSDADPAMNGMTETVTLESGDNYPDLDAGILQGASLGDFVWEDLDGDGVQDPGEPGVAGVTVNLKDENGNVIDNTTTAADGSYS</sequence>
<reference evidence="6 7" key="1">
    <citation type="submission" date="2017-10" db="EMBL/GenBank/DDBJ databases">
        <title>The draft genome sequence of Lewinella nigricans NBRC 102662.</title>
        <authorList>
            <person name="Wang K."/>
        </authorList>
    </citation>
    <scope>NUCLEOTIDE SEQUENCE [LARGE SCALE GENOMIC DNA]</scope>
    <source>
        <strain evidence="6 7">NBRC 102662</strain>
    </source>
</reference>
<gene>
    <name evidence="6" type="ORF">CRP01_06335</name>
</gene>
<dbReference type="Gene3D" id="2.60.40.740">
    <property type="match status" value="2"/>
</dbReference>
<proteinExistence type="predicted"/>
<dbReference type="Pfam" id="PF17210">
    <property type="entry name" value="SdrD_B"/>
    <property type="match status" value="15"/>
</dbReference>
<evidence type="ECO:0000313" key="6">
    <source>
        <dbReference type="EMBL" id="PHN07243.1"/>
    </source>
</evidence>
<keyword evidence="2" id="KW-0964">Secreted</keyword>
<dbReference type="InterPro" id="IPR033764">
    <property type="entry name" value="Sdr_B"/>
</dbReference>
<accession>A0A2D0NHJ6</accession>
<evidence type="ECO:0000256" key="3">
    <source>
        <dbReference type="ARBA" id="ARBA00022729"/>
    </source>
</evidence>
<feature type="domain" description="SD-repeat containing protein B" evidence="5">
    <location>
        <begin position="3349"/>
        <end position="3462"/>
    </location>
</feature>
<feature type="domain" description="SD-repeat containing protein B" evidence="5">
    <location>
        <begin position="2530"/>
        <end position="2643"/>
    </location>
</feature>
<evidence type="ECO:0000313" key="7">
    <source>
        <dbReference type="Proteomes" id="UP000223913"/>
    </source>
</evidence>
<feature type="domain" description="SD-repeat containing protein B" evidence="5">
    <location>
        <begin position="2413"/>
        <end position="2526"/>
    </location>
</feature>
<feature type="domain" description="SD-repeat containing protein B" evidence="5">
    <location>
        <begin position="2764"/>
        <end position="2877"/>
    </location>
</feature>
<dbReference type="Proteomes" id="UP000223913">
    <property type="component" value="Unassembled WGS sequence"/>
</dbReference>
<name>A0A2D0NHJ6_FLAN2</name>
<feature type="domain" description="SD-repeat containing protein B" evidence="5">
    <location>
        <begin position="2296"/>
        <end position="2409"/>
    </location>
</feature>
<evidence type="ECO:0000256" key="2">
    <source>
        <dbReference type="ARBA" id="ARBA00022525"/>
    </source>
</evidence>
<dbReference type="InterPro" id="IPR025667">
    <property type="entry name" value="SprB_repeat"/>
</dbReference>
<feature type="domain" description="SD-repeat containing protein B" evidence="5">
    <location>
        <begin position="2647"/>
        <end position="2760"/>
    </location>
</feature>
<feature type="domain" description="SD-repeat containing protein B" evidence="5">
    <location>
        <begin position="3583"/>
        <end position="3696"/>
    </location>
</feature>
<organism evidence="6 7">
    <name type="scientific">Flavilitoribacter nigricans (strain ATCC 23147 / DSM 23189 / NBRC 102662 / NCIMB 1420 / SS-2)</name>
    <name type="common">Lewinella nigricans</name>
    <dbReference type="NCBI Taxonomy" id="1122177"/>
    <lineage>
        <taxon>Bacteria</taxon>
        <taxon>Pseudomonadati</taxon>
        <taxon>Bacteroidota</taxon>
        <taxon>Saprospiria</taxon>
        <taxon>Saprospirales</taxon>
        <taxon>Lewinellaceae</taxon>
        <taxon>Flavilitoribacter</taxon>
    </lineage>
</organism>
<feature type="signal peptide" evidence="4">
    <location>
        <begin position="1"/>
        <end position="22"/>
    </location>
</feature>
<feature type="domain" description="SD-repeat containing protein B" evidence="5">
    <location>
        <begin position="2062"/>
        <end position="2175"/>
    </location>
</feature>
<dbReference type="GO" id="GO:0005576">
    <property type="term" value="C:extracellular region"/>
    <property type="evidence" value="ECO:0007669"/>
    <property type="project" value="UniProtKB-SubCell"/>
</dbReference>
<keyword evidence="3 4" id="KW-0732">Signal</keyword>
<dbReference type="Pfam" id="PF13573">
    <property type="entry name" value="SprB"/>
    <property type="match status" value="2"/>
</dbReference>
<dbReference type="EMBL" id="PDUD01000010">
    <property type="protein sequence ID" value="PHN07243.1"/>
    <property type="molecule type" value="Genomic_DNA"/>
</dbReference>
<feature type="domain" description="SD-repeat containing protein B" evidence="5">
    <location>
        <begin position="2881"/>
        <end position="2994"/>
    </location>
</feature>
<comment type="subcellular location">
    <subcellularLocation>
        <location evidence="1">Secreted</location>
    </subcellularLocation>
</comment>
<evidence type="ECO:0000256" key="4">
    <source>
        <dbReference type="SAM" id="SignalP"/>
    </source>
</evidence>
<dbReference type="InterPro" id="IPR013783">
    <property type="entry name" value="Ig-like_fold"/>
</dbReference>
<feature type="domain" description="SD-repeat containing protein B" evidence="5">
    <location>
        <begin position="3115"/>
        <end position="3228"/>
    </location>
</feature>
<feature type="domain" description="SD-repeat containing protein B" evidence="5">
    <location>
        <begin position="2998"/>
        <end position="3111"/>
    </location>
</feature>
<dbReference type="InterPro" id="IPR051417">
    <property type="entry name" value="SDr/BOS_complex"/>
</dbReference>
<dbReference type="PANTHER" id="PTHR23303:SF15">
    <property type="entry name" value="COLOSSIN-A"/>
    <property type="match status" value="1"/>
</dbReference>
<evidence type="ECO:0000256" key="1">
    <source>
        <dbReference type="ARBA" id="ARBA00004613"/>
    </source>
</evidence>
<feature type="non-terminal residue" evidence="6">
    <location>
        <position position="3750"/>
    </location>
</feature>
<dbReference type="SUPFAM" id="SSF117074">
    <property type="entry name" value="Hypothetical protein PA1324"/>
    <property type="match status" value="15"/>
</dbReference>
<protein>
    <recommendedName>
        <fullName evidence="5">SD-repeat containing protein B domain-containing protein</fullName>
    </recommendedName>
</protein>
<dbReference type="Gene3D" id="2.60.40.10">
    <property type="entry name" value="Immunoglobulins"/>
    <property type="match status" value="18"/>
</dbReference>